<dbReference type="PANTHER" id="PTHR43176:SF3">
    <property type="entry name" value="3-HYDROXYISOBUTYRYL-COA HYDROLASE, MITOCHONDRIAL"/>
    <property type="match status" value="1"/>
</dbReference>
<evidence type="ECO:0000256" key="1">
    <source>
        <dbReference type="ARBA" id="ARBA00001709"/>
    </source>
</evidence>
<dbReference type="EC" id="3.1.2.4" evidence="2"/>
<dbReference type="InterPro" id="IPR045004">
    <property type="entry name" value="ECH_dom"/>
</dbReference>
<dbReference type="Pfam" id="PF16113">
    <property type="entry name" value="ECH_2"/>
    <property type="match status" value="1"/>
</dbReference>
<dbReference type="GO" id="GO:0006574">
    <property type="term" value="P:L-valine catabolic process"/>
    <property type="evidence" value="ECO:0007669"/>
    <property type="project" value="TreeGrafter"/>
</dbReference>
<sequence>MSHLFRHLKATSCSRSVVSAMPLRAKILQPEFRAFANRTMATAGPSPSSEDEVKFTSTGSVRSIILNRPKKLNSLNHNMVELIVPRLLEWSKSDQAKIIILKGEGEKSLCAGGDVAALAAGINEKGQQGSIEAAQYFHDEYQLDHLIATYPKPFVALQDGITMGGGVGLSIHAPFRVATEKTLFAMPETNIGFFPDVGATFFLPRLLDGQLGVYLGLTSARLKGYDAFYAGIATHYVPSNRIPDLEARLSELSTSSSAIANTEDLYQVINTTINDFTETVDNYKFPITPDQIKLINSAFAKETVEDIIAALEADGSEFALATKKTILERSPTAVKVALAAIRRGASMDIRTTLNEEFFLSEQFSHSPDFVEGVTALLIEKRKANWNPPTVDQVTSDVVNSFFEHRSDSTSPSGIKFFTEDSYSEYPHQFGLPSTAQVQAFVTGESSTRDFKATREEIVSHFVDATNGKYGVEQKVNAILDANTKPDPEHPTLLDWVY</sequence>
<dbReference type="GeneID" id="30037235"/>
<dbReference type="InterPro" id="IPR029045">
    <property type="entry name" value="ClpP/crotonase-like_dom_sf"/>
</dbReference>
<comment type="catalytic activity">
    <reaction evidence="1">
        <text>3-hydroxy-2-methylpropanoyl-CoA + H2O = 3-hydroxy-2-methylpropanoate + CoA + H(+)</text>
        <dbReference type="Rhea" id="RHEA:20888"/>
        <dbReference type="ChEBI" id="CHEBI:11805"/>
        <dbReference type="ChEBI" id="CHEBI:15377"/>
        <dbReference type="ChEBI" id="CHEBI:15378"/>
        <dbReference type="ChEBI" id="CHEBI:57287"/>
        <dbReference type="ChEBI" id="CHEBI:57340"/>
        <dbReference type="EC" id="3.1.2.4"/>
    </reaction>
</comment>
<dbReference type="OrthoDB" id="1737613at2759"/>
<name>A0A167EH75_9ASCO</name>
<proteinExistence type="predicted"/>
<dbReference type="NCBIfam" id="NF004127">
    <property type="entry name" value="PRK05617.1"/>
    <property type="match status" value="1"/>
</dbReference>
<dbReference type="SUPFAM" id="SSF52096">
    <property type="entry name" value="ClpP/crotonase"/>
    <property type="match status" value="1"/>
</dbReference>
<dbReference type="EMBL" id="CP014502">
    <property type="protein sequence ID" value="ANB14081.1"/>
    <property type="molecule type" value="Genomic_DNA"/>
</dbReference>
<dbReference type="InterPro" id="IPR032259">
    <property type="entry name" value="HIBYL-CoA-H"/>
</dbReference>
<protein>
    <recommendedName>
        <fullName evidence="2">3-hydroxyisobutyryl-CoA hydrolase</fullName>
        <ecNumber evidence="2">3.1.2.4</ecNumber>
    </recommendedName>
</protein>
<dbReference type="FunFam" id="3.90.226.10:FF:000080">
    <property type="entry name" value="3-hydroxyisobutyryl-CoA hydrolase, mitochondrial"/>
    <property type="match status" value="1"/>
</dbReference>
<feature type="domain" description="Enoyl-CoA hydratase/isomerase" evidence="4">
    <location>
        <begin position="62"/>
        <end position="402"/>
    </location>
</feature>
<dbReference type="KEGG" id="slb:AWJ20_5037"/>
<dbReference type="GO" id="GO:0005739">
    <property type="term" value="C:mitochondrion"/>
    <property type="evidence" value="ECO:0007669"/>
    <property type="project" value="TreeGrafter"/>
</dbReference>
<dbReference type="PANTHER" id="PTHR43176">
    <property type="entry name" value="3-HYDROXYISOBUTYRYL-COA HYDROLASE-RELATED"/>
    <property type="match status" value="1"/>
</dbReference>
<accession>A0A167EH75</accession>
<dbReference type="Proteomes" id="UP000189580">
    <property type="component" value="Chromosome d"/>
</dbReference>
<dbReference type="Gene3D" id="3.90.226.10">
    <property type="entry name" value="2-enoyl-CoA Hydratase, Chain A, domain 1"/>
    <property type="match status" value="1"/>
</dbReference>
<dbReference type="GO" id="GO:0003860">
    <property type="term" value="F:3-hydroxyisobutyryl-CoA hydrolase activity"/>
    <property type="evidence" value="ECO:0007669"/>
    <property type="project" value="UniProtKB-EC"/>
</dbReference>
<gene>
    <name evidence="5" type="primary">EHD3</name>
    <name evidence="5" type="ORF">AWJ20_5037</name>
</gene>
<reference evidence="5 6" key="1">
    <citation type="submission" date="2016-02" db="EMBL/GenBank/DDBJ databases">
        <title>Complete genome sequence and transcriptome regulation of the pentose utilising yeast Sugiyamaella lignohabitans.</title>
        <authorList>
            <person name="Bellasio M."/>
            <person name="Peymann A."/>
            <person name="Valli M."/>
            <person name="Sipitzky M."/>
            <person name="Graf A."/>
            <person name="Sauer M."/>
            <person name="Marx H."/>
            <person name="Mattanovich D."/>
        </authorList>
    </citation>
    <scope>NUCLEOTIDE SEQUENCE [LARGE SCALE GENOMIC DNA]</scope>
    <source>
        <strain evidence="5 6">CBS 10342</strain>
    </source>
</reference>
<dbReference type="RefSeq" id="XP_018736558.1">
    <property type="nucleotide sequence ID" value="XM_018882152.1"/>
</dbReference>
<organism evidence="5 6">
    <name type="scientific">Sugiyamaella lignohabitans</name>
    <dbReference type="NCBI Taxonomy" id="796027"/>
    <lineage>
        <taxon>Eukaryota</taxon>
        <taxon>Fungi</taxon>
        <taxon>Dikarya</taxon>
        <taxon>Ascomycota</taxon>
        <taxon>Saccharomycotina</taxon>
        <taxon>Dipodascomycetes</taxon>
        <taxon>Dipodascales</taxon>
        <taxon>Trichomonascaceae</taxon>
        <taxon>Sugiyamaella</taxon>
    </lineage>
</organism>
<evidence type="ECO:0000259" key="4">
    <source>
        <dbReference type="Pfam" id="PF16113"/>
    </source>
</evidence>
<evidence type="ECO:0000256" key="2">
    <source>
        <dbReference type="ARBA" id="ARBA00011915"/>
    </source>
</evidence>
<keyword evidence="6" id="KW-1185">Reference proteome</keyword>
<evidence type="ECO:0000313" key="5">
    <source>
        <dbReference type="EMBL" id="ANB14081.1"/>
    </source>
</evidence>
<evidence type="ECO:0000313" key="6">
    <source>
        <dbReference type="Proteomes" id="UP000189580"/>
    </source>
</evidence>
<keyword evidence="3" id="KW-0378">Hydrolase</keyword>
<evidence type="ECO:0000256" key="3">
    <source>
        <dbReference type="ARBA" id="ARBA00022801"/>
    </source>
</evidence>
<dbReference type="CDD" id="cd06558">
    <property type="entry name" value="crotonase-like"/>
    <property type="match status" value="1"/>
</dbReference>
<dbReference type="AlphaFoldDB" id="A0A167EH75"/>